<protein>
    <submittedName>
        <fullName evidence="4">Similar to Charged multivesicular body protein 5 acc. no. Q6DD52</fullName>
    </submittedName>
</protein>
<evidence type="ECO:0000256" key="1">
    <source>
        <dbReference type="ARBA" id="ARBA00006190"/>
    </source>
</evidence>
<sequence>MNRLFGSKSTAPKPTLQGAITNLDTRIESIDVQLAKINAELQTYQQRIVKMRDGPGKTALKQKALKVLQRRKMYETQKDQLEQQSWNMQQAGMMQDNLKSRCHFSTFSFFVLLPLLLPLHSGAATFSKVGAICWAGLVLMRPKRRFTDVMITVDAMKTTNKELKKQYGKVDIDKIEKMQDEMADLMDIGNDIQESISRSYDLPEEVDEAELDAELEALGEEVELGGGWEAESSTAIPSFLEDTSVPTFLDEVPASAGKVKEAV</sequence>
<dbReference type="EMBL" id="HF935952">
    <property type="protein sequence ID" value="CCX14307.1"/>
    <property type="molecule type" value="Genomic_DNA"/>
</dbReference>
<dbReference type="Gene3D" id="6.10.250.1710">
    <property type="match status" value="1"/>
</dbReference>
<comment type="similarity">
    <text evidence="1">Belongs to the SNF7 family.</text>
</comment>
<proteinExistence type="inferred from homology"/>
<dbReference type="GO" id="GO:0032511">
    <property type="term" value="P:late endosome to vacuole transport via multivesicular body sorting pathway"/>
    <property type="evidence" value="ECO:0007669"/>
    <property type="project" value="TreeGrafter"/>
</dbReference>
<dbReference type="OrthoDB" id="3973241at2759"/>
<dbReference type="Proteomes" id="UP000018144">
    <property type="component" value="Unassembled WGS sequence"/>
</dbReference>
<dbReference type="GO" id="GO:0005771">
    <property type="term" value="C:multivesicular body"/>
    <property type="evidence" value="ECO:0007669"/>
    <property type="project" value="TreeGrafter"/>
</dbReference>
<reference evidence="4 5" key="1">
    <citation type="journal article" date="2013" name="PLoS Genet.">
        <title>The genome and development-dependent transcriptomes of Pyronema confluens: a window into fungal evolution.</title>
        <authorList>
            <person name="Traeger S."/>
            <person name="Altegoer F."/>
            <person name="Freitag M."/>
            <person name="Gabaldon T."/>
            <person name="Kempken F."/>
            <person name="Kumar A."/>
            <person name="Marcet-Houben M."/>
            <person name="Poggeler S."/>
            <person name="Stajich J.E."/>
            <person name="Nowrousian M."/>
        </authorList>
    </citation>
    <scope>NUCLEOTIDE SEQUENCE [LARGE SCALE GENOMIC DNA]</scope>
    <source>
        <strain evidence="5">CBS 100304</strain>
        <tissue evidence="4">Vegetative mycelium</tissue>
    </source>
</reference>
<dbReference type="Pfam" id="PF03357">
    <property type="entry name" value="Snf7"/>
    <property type="match status" value="2"/>
</dbReference>
<dbReference type="OMA" id="GVKQMQK"/>
<dbReference type="eggNOG" id="KOG1655">
    <property type="taxonomic scope" value="Eukaryota"/>
</dbReference>
<dbReference type="GO" id="GO:0006900">
    <property type="term" value="P:vesicle budding from membrane"/>
    <property type="evidence" value="ECO:0007669"/>
    <property type="project" value="TreeGrafter"/>
</dbReference>
<dbReference type="InterPro" id="IPR005024">
    <property type="entry name" value="Snf7_fam"/>
</dbReference>
<organism evidence="4 5">
    <name type="scientific">Pyronema omphalodes (strain CBS 100304)</name>
    <name type="common">Pyronema confluens</name>
    <dbReference type="NCBI Taxonomy" id="1076935"/>
    <lineage>
        <taxon>Eukaryota</taxon>
        <taxon>Fungi</taxon>
        <taxon>Dikarya</taxon>
        <taxon>Ascomycota</taxon>
        <taxon>Pezizomycotina</taxon>
        <taxon>Pezizomycetes</taxon>
        <taxon>Pezizales</taxon>
        <taxon>Pyronemataceae</taxon>
        <taxon>Pyronema</taxon>
    </lineage>
</organism>
<dbReference type="PANTHER" id="PTHR22761">
    <property type="entry name" value="CHARGED MULTIVESICULAR BODY PROTEIN"/>
    <property type="match status" value="1"/>
</dbReference>
<accession>U4LFS7</accession>
<name>U4LFS7_PYROM</name>
<gene>
    <name evidence="4" type="ORF">PCON_13900</name>
</gene>
<evidence type="ECO:0000256" key="2">
    <source>
        <dbReference type="ARBA" id="ARBA00023054"/>
    </source>
</evidence>
<evidence type="ECO:0000313" key="5">
    <source>
        <dbReference type="Proteomes" id="UP000018144"/>
    </source>
</evidence>
<evidence type="ECO:0000313" key="4">
    <source>
        <dbReference type="EMBL" id="CCX14307.1"/>
    </source>
</evidence>
<keyword evidence="5" id="KW-1185">Reference proteome</keyword>
<keyword evidence="2 3" id="KW-0175">Coiled coil</keyword>
<dbReference type="STRING" id="1076935.U4LFS7"/>
<feature type="coiled-coil region" evidence="3">
    <location>
        <begin position="27"/>
        <end position="84"/>
    </location>
</feature>
<dbReference type="PANTHER" id="PTHR22761:SF12">
    <property type="entry name" value="CHARGED MULTIVESICULAR BODY PROTEIN 5"/>
    <property type="match status" value="1"/>
</dbReference>
<dbReference type="AlphaFoldDB" id="U4LFS7"/>
<evidence type="ECO:0000256" key="3">
    <source>
        <dbReference type="SAM" id="Coils"/>
    </source>
</evidence>